<accession>A0A7R8CBF1</accession>
<proteinExistence type="predicted"/>
<sequence length="292" mass="32992">METKSSGSANIGIFQPNEWVLCYEPDPCKVKVIYNAKILEIEDGEYLVHFRGWNSSWDRRVTQEFLLKDNPANRILQRSLAQNVSKKGSPENREKKSFKETCPPKCSSFQRISEPFCPVVRVLEQYVRNFAERKVIHAERSLGRHNLLPVTQRESLVATELESIQSAIDLCKEMAEGLRIILDYNLNNILLYEKESEVCVSVCSPRLPSLKLPVPNSSRRPSTDRSSSSGRSTPTNSVGSLPSCSSSNKKYIFKCVTDSLEGWKLLPDTLYDESPPLPPLLCTVLFISFASL</sequence>
<dbReference type="GO" id="GO:0005634">
    <property type="term" value="C:nucleus"/>
    <property type="evidence" value="ECO:0007669"/>
    <property type="project" value="UniProtKB-SubCell"/>
</dbReference>
<feature type="domain" description="MRG" evidence="7">
    <location>
        <begin position="118"/>
        <end position="201"/>
    </location>
</feature>
<evidence type="ECO:0000256" key="2">
    <source>
        <dbReference type="ARBA" id="ARBA00022853"/>
    </source>
</evidence>
<evidence type="ECO:0000259" key="7">
    <source>
        <dbReference type="Pfam" id="PF05712"/>
    </source>
</evidence>
<dbReference type="GO" id="GO:0035267">
    <property type="term" value="C:NuA4 histone acetyltransferase complex"/>
    <property type="evidence" value="ECO:0007669"/>
    <property type="project" value="TreeGrafter"/>
</dbReference>
<evidence type="ECO:0000259" key="8">
    <source>
        <dbReference type="Pfam" id="PF22732"/>
    </source>
</evidence>
<gene>
    <name evidence="9" type="ORF">LSAA_1942</name>
</gene>
<feature type="region of interest" description="Disordered" evidence="6">
    <location>
        <begin position="213"/>
        <end position="244"/>
    </location>
</feature>
<organism evidence="9 10">
    <name type="scientific">Lepeophtheirus salmonis</name>
    <name type="common">Salmon louse</name>
    <name type="synonym">Caligus salmonis</name>
    <dbReference type="NCBI Taxonomy" id="72036"/>
    <lineage>
        <taxon>Eukaryota</taxon>
        <taxon>Metazoa</taxon>
        <taxon>Ecdysozoa</taxon>
        <taxon>Arthropoda</taxon>
        <taxon>Crustacea</taxon>
        <taxon>Multicrustacea</taxon>
        <taxon>Hexanauplia</taxon>
        <taxon>Copepoda</taxon>
        <taxon>Siphonostomatoida</taxon>
        <taxon>Caligidae</taxon>
        <taxon>Lepeophtheirus</taxon>
    </lineage>
</organism>
<dbReference type="PANTHER" id="PTHR10880">
    <property type="entry name" value="MORTALITY FACTOR 4-LIKE PROTEIN"/>
    <property type="match status" value="1"/>
</dbReference>
<evidence type="ECO:0000313" key="9">
    <source>
        <dbReference type="EMBL" id="CAF2757617.1"/>
    </source>
</evidence>
<dbReference type="InterPro" id="IPR038217">
    <property type="entry name" value="MRG_C_sf"/>
</dbReference>
<dbReference type="GO" id="GO:0006325">
    <property type="term" value="P:chromatin organization"/>
    <property type="evidence" value="ECO:0007669"/>
    <property type="project" value="UniProtKB-KW"/>
</dbReference>
<dbReference type="Pfam" id="PF22732">
    <property type="entry name" value="MSL3_chromo-like"/>
    <property type="match status" value="1"/>
</dbReference>
<dbReference type="OrthoDB" id="10044771at2759"/>
<dbReference type="Gene3D" id="2.30.30.140">
    <property type="match status" value="1"/>
</dbReference>
<evidence type="ECO:0000256" key="6">
    <source>
        <dbReference type="SAM" id="MobiDB-lite"/>
    </source>
</evidence>
<reference evidence="9" key="1">
    <citation type="submission" date="2021-02" db="EMBL/GenBank/DDBJ databases">
        <authorList>
            <person name="Bekaert M."/>
        </authorList>
    </citation>
    <scope>NUCLEOTIDE SEQUENCE</scope>
    <source>
        <strain evidence="9">IoA-00</strain>
    </source>
</reference>
<dbReference type="InterPro" id="IPR008676">
    <property type="entry name" value="MRG"/>
</dbReference>
<dbReference type="Pfam" id="PF05712">
    <property type="entry name" value="MRG"/>
    <property type="match status" value="1"/>
</dbReference>
<comment type="subcellular location">
    <subcellularLocation>
        <location evidence="1">Nucleus</location>
    </subcellularLocation>
</comment>
<feature type="compositionally biased region" description="Low complexity" evidence="6">
    <location>
        <begin position="215"/>
        <end position="237"/>
    </location>
</feature>
<dbReference type="Gene3D" id="1.10.274.30">
    <property type="entry name" value="MRG domain"/>
    <property type="match status" value="1"/>
</dbReference>
<keyword evidence="10" id="KW-1185">Reference proteome</keyword>
<evidence type="ECO:0000256" key="5">
    <source>
        <dbReference type="ARBA" id="ARBA00023242"/>
    </source>
</evidence>
<dbReference type="GO" id="GO:0006355">
    <property type="term" value="P:regulation of DNA-templated transcription"/>
    <property type="evidence" value="ECO:0007669"/>
    <property type="project" value="InterPro"/>
</dbReference>
<dbReference type="GO" id="GO:0072487">
    <property type="term" value="C:MSL complex"/>
    <property type="evidence" value="ECO:0007669"/>
    <property type="project" value="TreeGrafter"/>
</dbReference>
<feature type="domain" description="MSL3 chromodomain-like" evidence="8">
    <location>
        <begin position="14"/>
        <end position="82"/>
    </location>
</feature>
<dbReference type="AlphaFoldDB" id="A0A7R8CBF1"/>
<evidence type="ECO:0000256" key="1">
    <source>
        <dbReference type="ARBA" id="ARBA00004123"/>
    </source>
</evidence>
<evidence type="ECO:0000313" key="10">
    <source>
        <dbReference type="Proteomes" id="UP000675881"/>
    </source>
</evidence>
<dbReference type="InterPro" id="IPR016197">
    <property type="entry name" value="Chromo-like_dom_sf"/>
</dbReference>
<dbReference type="InterPro" id="IPR026541">
    <property type="entry name" value="MRG_dom"/>
</dbReference>
<keyword evidence="4" id="KW-0804">Transcription</keyword>
<dbReference type="InterPro" id="IPR053820">
    <property type="entry name" value="MSL3_chromo-like"/>
</dbReference>
<dbReference type="Proteomes" id="UP000675881">
    <property type="component" value="Chromosome 1"/>
</dbReference>
<evidence type="ECO:0000256" key="3">
    <source>
        <dbReference type="ARBA" id="ARBA00023015"/>
    </source>
</evidence>
<keyword evidence="2" id="KW-0156">Chromatin regulator</keyword>
<dbReference type="PANTHER" id="PTHR10880:SF15">
    <property type="entry name" value="MSL COMPLEX SUBUNIT 3"/>
    <property type="match status" value="1"/>
</dbReference>
<dbReference type="EMBL" id="HG994580">
    <property type="protein sequence ID" value="CAF2757617.1"/>
    <property type="molecule type" value="Genomic_DNA"/>
</dbReference>
<protein>
    <submittedName>
        <fullName evidence="9">MSL3</fullName>
    </submittedName>
</protein>
<dbReference type="SUPFAM" id="SSF54160">
    <property type="entry name" value="Chromo domain-like"/>
    <property type="match status" value="1"/>
</dbReference>
<keyword evidence="5" id="KW-0539">Nucleus</keyword>
<evidence type="ECO:0000256" key="4">
    <source>
        <dbReference type="ARBA" id="ARBA00023163"/>
    </source>
</evidence>
<keyword evidence="3" id="KW-0805">Transcription regulation</keyword>
<name>A0A7R8CBF1_LEPSM</name>